<evidence type="ECO:0000256" key="1">
    <source>
        <dbReference type="SAM" id="MobiDB-lite"/>
    </source>
</evidence>
<dbReference type="AlphaFoldDB" id="A0AAV9T0L8"/>
<dbReference type="PANTHER" id="PTHR46411:SF2">
    <property type="entry name" value="AAA+ ATPASE DOMAIN-CONTAINING PROTEIN"/>
    <property type="match status" value="1"/>
</dbReference>
<feature type="region of interest" description="Disordered" evidence="1">
    <location>
        <begin position="525"/>
        <end position="547"/>
    </location>
</feature>
<feature type="compositionally biased region" description="Low complexity" evidence="1">
    <location>
        <begin position="1035"/>
        <end position="1048"/>
    </location>
</feature>
<protein>
    <recommendedName>
        <fullName evidence="6">ATPase AAA-type core domain-containing protein</fullName>
    </recommendedName>
</protein>
<accession>A0AAV9T0L8</accession>
<feature type="domain" description="DUF7025" evidence="2">
    <location>
        <begin position="413"/>
        <end position="600"/>
    </location>
</feature>
<dbReference type="EMBL" id="JASAOK010000046">
    <property type="protein sequence ID" value="KAK6211209.1"/>
    <property type="molecule type" value="Genomic_DNA"/>
</dbReference>
<evidence type="ECO:0000313" key="5">
    <source>
        <dbReference type="Proteomes" id="UP001327957"/>
    </source>
</evidence>
<evidence type="ECO:0000259" key="3">
    <source>
        <dbReference type="Pfam" id="PF23232"/>
    </source>
</evidence>
<sequence>MATFVAGSFPNVDHGGEIDQNMSDKGLLDVPQNISNATQALMGTRDHIGAGEEAIESKTTQPETQHGSTMPDEKCGDSHTSVEISPNDNHIPRQDEPAEKSGPIENGDEDPGPPPPPLDSDTADYYIPNQMPAPYRRNLNWMTSPGPGRNAVHGLVGYMRGVDERLQVIERKLHTNEETIKEPHDEVAPPDETGRADANKVGTKVKFFEAVVEDFHQDGNLQDSATDYGRFSSNKDHPQVLRVLYNKLSDHKTIEKTNPDPTQVEIIYLSILSDPIASFFRDVLGLDCGSGYACMRFSKPFRPLIRNLKPLRDHLAKLEEAYGNLELDQKPGEVATGTNDAVPSAEGDVTAADDSAESIPSMADSIEGNSSDSHEQLEKSFLRPSSLSHFKTIVGFVERYFDKSAEMYENLKSGRDDKVAFENLWMLFDAGTTIYCPYRNGTEIFHTYEALSERTYSTEPSLDMTYTRARSSPQAYCVLATRGGVPLRKSLMPGGIEEDDEENDFLQSIDVLLRLEQMELLRQGESGGNRKDVAQPALGRHGLGGAPTRRTKNAMSGLIIACFSIEYDGYRYGPQRELFEIKPYDGLKDVRSMEIFPVQYLGNAEMGRLLQRGRKFVDLANNAHMSYEGTTAGNARETINSDVIVDFKIAFERNTDLPDVSEIKPFISKEIKDHWPVISSREQLEVHDWYEHEAVEGEDLDDHRWCYAMSCQKPTYYAHQDAQGQKVLRKLWLLFDSHASPSAQTKRAREELKLHLEENNLMGLFPGVVPGYALRNRKWVQLDLDRLQVVHHDDEWNNLVLPKGHREMVQAMVESYTKRSDGSQPTHDEVPDKIDLDLVRGKVFLRILEYYPGILFLTTNRVGAIDDAFRSRLHLTLYYPKLVEKQSIKIWKNNIKKLKEVNEHRVSRGQLPIKYDKNEIIKWVELNWENLQWNGRQIRNAFQTAIALAEFKAQSRKSSKRTSQDPPSPDPKSSKPPVLNQDTFLLIAEASNQFNDYLLQTHGQDEEATASRDQMRPANFKMKPTRIKRVESSESDTNSDSSGHSDSGSESDESEDAGSSDSDSETDKKAKKAKKAKKGKKAKAKKSKDKAEKVKKDEESLEEGEKKKKKKKKSQE</sequence>
<organism evidence="4 5">
    <name type="scientific">Colletotrichum tabaci</name>
    <dbReference type="NCBI Taxonomy" id="1209068"/>
    <lineage>
        <taxon>Eukaryota</taxon>
        <taxon>Fungi</taxon>
        <taxon>Dikarya</taxon>
        <taxon>Ascomycota</taxon>
        <taxon>Pezizomycotina</taxon>
        <taxon>Sordariomycetes</taxon>
        <taxon>Hypocreomycetidae</taxon>
        <taxon>Glomerellales</taxon>
        <taxon>Glomerellaceae</taxon>
        <taxon>Colletotrichum</taxon>
        <taxon>Colletotrichum destructivum species complex</taxon>
    </lineage>
</organism>
<name>A0AAV9T0L8_9PEZI</name>
<dbReference type="InterPro" id="IPR027417">
    <property type="entry name" value="P-loop_NTPase"/>
</dbReference>
<feature type="region of interest" description="Disordered" evidence="1">
    <location>
        <begin position="953"/>
        <end position="978"/>
    </location>
</feature>
<feature type="domain" description="AAA+ ATPase lid" evidence="3">
    <location>
        <begin position="884"/>
        <end position="1004"/>
    </location>
</feature>
<feature type="compositionally biased region" description="Polar residues" evidence="1">
    <location>
        <begin position="78"/>
        <end position="88"/>
    </location>
</feature>
<dbReference type="Proteomes" id="UP001327957">
    <property type="component" value="Unassembled WGS sequence"/>
</dbReference>
<proteinExistence type="predicted"/>
<feature type="compositionally biased region" description="Basic residues" evidence="1">
    <location>
        <begin position="1069"/>
        <end position="1088"/>
    </location>
</feature>
<keyword evidence="5" id="KW-1185">Reference proteome</keyword>
<dbReference type="Pfam" id="PF22942">
    <property type="entry name" value="DUF7025"/>
    <property type="match status" value="1"/>
</dbReference>
<feature type="compositionally biased region" description="Basic residues" evidence="1">
    <location>
        <begin position="1107"/>
        <end position="1116"/>
    </location>
</feature>
<evidence type="ECO:0000313" key="4">
    <source>
        <dbReference type="EMBL" id="KAK6211209.1"/>
    </source>
</evidence>
<dbReference type="Pfam" id="PF23232">
    <property type="entry name" value="AAA_lid_13"/>
    <property type="match status" value="1"/>
</dbReference>
<comment type="caution">
    <text evidence="4">The sequence shown here is derived from an EMBL/GenBank/DDBJ whole genome shotgun (WGS) entry which is preliminary data.</text>
</comment>
<dbReference type="PANTHER" id="PTHR46411">
    <property type="entry name" value="FAMILY ATPASE, PUTATIVE-RELATED"/>
    <property type="match status" value="1"/>
</dbReference>
<feature type="region of interest" description="Disordered" evidence="1">
    <location>
        <begin position="1"/>
        <end position="27"/>
    </location>
</feature>
<reference evidence="4 5" key="1">
    <citation type="submission" date="2023-04" db="EMBL/GenBank/DDBJ databases">
        <title>Colletotrichum tabacum stain YC1 causing leaf anthracnose on Nicotiana tabacum(L.) cv.</title>
        <authorList>
            <person name="Ji Z."/>
            <person name="Wang M."/>
            <person name="Zhang J."/>
            <person name="Wang N."/>
            <person name="Zhou Z."/>
        </authorList>
    </citation>
    <scope>NUCLEOTIDE SEQUENCE [LARGE SCALE GENOMIC DNA]</scope>
    <source>
        <strain evidence="4 5">YC1</strain>
    </source>
</reference>
<feature type="region of interest" description="Disordered" evidence="1">
    <location>
        <begin position="1004"/>
        <end position="1116"/>
    </location>
</feature>
<feature type="region of interest" description="Disordered" evidence="1">
    <location>
        <begin position="55"/>
        <end position="129"/>
    </location>
</feature>
<feature type="compositionally biased region" description="Basic and acidic residues" evidence="1">
    <location>
        <begin position="90"/>
        <end position="99"/>
    </location>
</feature>
<evidence type="ECO:0008006" key="6">
    <source>
        <dbReference type="Google" id="ProtNLM"/>
    </source>
</evidence>
<feature type="compositionally biased region" description="Basic and acidic residues" evidence="1">
    <location>
        <begin position="1089"/>
        <end position="1106"/>
    </location>
</feature>
<gene>
    <name evidence="4" type="ORF">QIS74_10473</name>
</gene>
<dbReference type="SUPFAM" id="SSF52540">
    <property type="entry name" value="P-loop containing nucleoside triphosphate hydrolases"/>
    <property type="match status" value="1"/>
</dbReference>
<evidence type="ECO:0000259" key="2">
    <source>
        <dbReference type="Pfam" id="PF22942"/>
    </source>
</evidence>
<feature type="compositionally biased region" description="Polar residues" evidence="1">
    <location>
        <begin position="57"/>
        <end position="68"/>
    </location>
</feature>
<feature type="region of interest" description="Disordered" evidence="1">
    <location>
        <begin position="330"/>
        <end position="375"/>
    </location>
</feature>
<dbReference type="InterPro" id="IPR056599">
    <property type="entry name" value="AAA_lid_fung"/>
</dbReference>
<feature type="compositionally biased region" description="Acidic residues" evidence="1">
    <location>
        <begin position="1049"/>
        <end position="1064"/>
    </location>
</feature>
<dbReference type="InterPro" id="IPR054289">
    <property type="entry name" value="DUF7025"/>
</dbReference>
<feature type="compositionally biased region" description="Basic and acidic residues" evidence="1">
    <location>
        <begin position="1004"/>
        <end position="1015"/>
    </location>
</feature>